<dbReference type="FunFam" id="2.60.40.10:FF:000028">
    <property type="entry name" value="Neuronal cell adhesion molecule"/>
    <property type="match status" value="1"/>
</dbReference>
<proteinExistence type="predicted"/>
<dbReference type="PROSITE" id="PS50835">
    <property type="entry name" value="IG_LIKE"/>
    <property type="match status" value="6"/>
</dbReference>
<keyword evidence="6" id="KW-0393">Immunoglobulin domain</keyword>
<dbReference type="EMBL" id="PZQS01000002">
    <property type="protein sequence ID" value="PVD35688.1"/>
    <property type="molecule type" value="Genomic_DNA"/>
</dbReference>
<comment type="caution">
    <text evidence="9">The sequence shown here is derived from an EMBL/GenBank/DDBJ whole genome shotgun (WGS) entry which is preliminary data.</text>
</comment>
<dbReference type="CDD" id="cd00037">
    <property type="entry name" value="CLECT"/>
    <property type="match status" value="1"/>
</dbReference>
<evidence type="ECO:0008006" key="11">
    <source>
        <dbReference type="Google" id="ProtNLM"/>
    </source>
</evidence>
<dbReference type="InterPro" id="IPR036116">
    <property type="entry name" value="FN3_sf"/>
</dbReference>
<evidence type="ECO:0000256" key="1">
    <source>
        <dbReference type="ARBA" id="ARBA00004370"/>
    </source>
</evidence>
<dbReference type="GO" id="GO:0030424">
    <property type="term" value="C:axon"/>
    <property type="evidence" value="ECO:0007669"/>
    <property type="project" value="TreeGrafter"/>
</dbReference>
<comment type="subcellular location">
    <subcellularLocation>
        <location evidence="1">Membrane</location>
    </subcellularLocation>
</comment>
<keyword evidence="5" id="KW-0325">Glycoprotein</keyword>
<dbReference type="CDD" id="cd00063">
    <property type="entry name" value="FN3"/>
    <property type="match status" value="4"/>
</dbReference>
<dbReference type="Gene3D" id="2.60.40.10">
    <property type="entry name" value="Immunoglobulins"/>
    <property type="match status" value="10"/>
</dbReference>
<feature type="domain" description="Fibronectin type-III" evidence="8">
    <location>
        <begin position="793"/>
        <end position="902"/>
    </location>
</feature>
<evidence type="ECO:0000256" key="3">
    <source>
        <dbReference type="ARBA" id="ARBA00023136"/>
    </source>
</evidence>
<dbReference type="InterPro" id="IPR036179">
    <property type="entry name" value="Ig-like_dom_sf"/>
</dbReference>
<sequence>MSYKSPAPSGDSQSRIKSTSQLSSDEQMCFFVSPQESALRQVGNTCIWHMVAGFSLPSDCALCNPPPVNMCSEHGGSLVSVLDRITHGFISSWLERNDPFMREWYTSGIREKGSTREKRWFVWEGHGGDPLSGAESFWNPGTNRNSSNGVIVYSLGEGGYGWTLVTPDRELPYICQVARAEAYRILQVHRDYDYGLMVQDINVLPRGPHFTRQPVSIVIVGGPTMAELECLAVANPVPSYRWYRGDNFEDEVTAGVDSRYTLTNGKLIIQNPVERLDANQYRCTAQNHLGVVMSNDVRISFGDLGEFSNVPDAGVNSKAYDGVAIECSRITFKPAVKYNWFKESAYSFVRPEYQTYQFISQNGKLYFSEVTRADEGRYHCIAILTGVNRYTIGTSQPPTRTSLGIQLHVHDQAPKADWGPLIQDDFIAVFPQPPLKGHDVRMECFAYGSSTSPFLYQWHREEKPMPARAELSDQNRVLTLIDAQLEDQGTYVCTVSRGSNAKDSKSFYLVLGARPYFISPLRDQHADLYSQLTWRCDARGRPPPTYTWFKDGKALTSDPAQGIQINANVMRISNLDPKVHDGMYQCGARNVHGMTLSEAQLRILAFPPTFKKQPLKPRTMCALNSNITITCKPEAAPAPTITWLKNDSPLDVDNNHVTQLPNGNLLIRNVQHVDQGRYTCVATNQFDEARSSTTVTIAAGTSIVVAPSPTQVMVNHTAFMACSASHAPHVDLVYTWYVNGHRVDTEKKVEYRQTDTGLYVVAVQLQHAGFYECVARTTMDEDRRGAWLSVIGPPSEPSGCFVDGMSVKKDSVDVLWTPSTDNGRPISLYVVQLANSFDENVWQTVFSDSPSRISIEPDTQKLRVKVHNLYPGNGYRFRILAVNELGYSVPSLPSTWVYLPSAPPSIPPRDIRGGGGGVGDLLISWMPLEPWEENGHGIGYKIYWRRYGDPNSLWRKAEVEGFNDHYVAFVGGENYFLEYEVKVQAFNRMGSGPNSSVVVVFSAEDLPALSPTEVRGEGYNGSANLVTWVPIPATREAARGVILGYQINYWLEGTSATDYRDFIRYEGHVTEGIYMGLASDTFYFCEVRAFNSAGLGPPSDTYMIESTLAPASEYPEEVRVYSAEHDQVLVWWRGIHITQPEANIHGFVIYFWPANEHYRSRCEAVIHDHHAHEAHLTVDKGIIYALRVSAFSKGGYGRKSPTMYFSTEGEVTIDRAFAKEIDVFLSLAFLPAPSRLLLWACLLAVTGLVTSRS</sequence>
<dbReference type="SMART" id="SM00060">
    <property type="entry name" value="FN3"/>
    <property type="match status" value="4"/>
</dbReference>
<dbReference type="InterPro" id="IPR007110">
    <property type="entry name" value="Ig-like_dom"/>
</dbReference>
<accession>A0A2T7PQJ7</accession>
<dbReference type="OrthoDB" id="3666223at2759"/>
<evidence type="ECO:0000256" key="6">
    <source>
        <dbReference type="ARBA" id="ARBA00023319"/>
    </source>
</evidence>
<dbReference type="FunFam" id="2.60.40.10:FF:000004">
    <property type="entry name" value="DCC isoform 1"/>
    <property type="match status" value="1"/>
</dbReference>
<dbReference type="STRING" id="400727.A0A2T7PQJ7"/>
<keyword evidence="3" id="KW-0472">Membrane</keyword>
<feature type="domain" description="Fibronectin type-III" evidence="8">
    <location>
        <begin position="1010"/>
        <end position="1110"/>
    </location>
</feature>
<dbReference type="AlphaFoldDB" id="A0A2T7PQJ7"/>
<reference evidence="9 10" key="1">
    <citation type="submission" date="2018-04" db="EMBL/GenBank/DDBJ databases">
        <title>The genome of golden apple snail Pomacea canaliculata provides insight into stress tolerance and invasive adaptation.</title>
        <authorList>
            <person name="Liu C."/>
            <person name="Liu B."/>
            <person name="Ren Y."/>
            <person name="Zhang Y."/>
            <person name="Wang H."/>
            <person name="Li S."/>
            <person name="Jiang F."/>
            <person name="Yin L."/>
            <person name="Zhang G."/>
            <person name="Qian W."/>
            <person name="Fan W."/>
        </authorList>
    </citation>
    <scope>NUCLEOTIDE SEQUENCE [LARGE SCALE GENOMIC DNA]</scope>
    <source>
        <strain evidence="9">SZHN2017</strain>
        <tissue evidence="9">Muscle</tissue>
    </source>
</reference>
<dbReference type="GO" id="GO:0098609">
    <property type="term" value="P:cell-cell adhesion"/>
    <property type="evidence" value="ECO:0007669"/>
    <property type="project" value="TreeGrafter"/>
</dbReference>
<feature type="domain" description="Ig-like" evidence="7">
    <location>
        <begin position="701"/>
        <end position="789"/>
    </location>
</feature>
<dbReference type="SMART" id="SM00408">
    <property type="entry name" value="IGc2"/>
    <property type="match status" value="6"/>
</dbReference>
<feature type="domain" description="Ig-like" evidence="7">
    <location>
        <begin position="311"/>
        <end position="382"/>
    </location>
</feature>
<dbReference type="InterPro" id="IPR016187">
    <property type="entry name" value="CTDL_fold"/>
</dbReference>
<protein>
    <recommendedName>
        <fullName evidence="11">Contactin</fullName>
    </recommendedName>
</protein>
<dbReference type="PANTHER" id="PTHR44170">
    <property type="entry name" value="PROTEIN SIDEKICK"/>
    <property type="match status" value="1"/>
</dbReference>
<keyword evidence="4" id="KW-1015">Disulfide bond</keyword>
<evidence type="ECO:0000259" key="8">
    <source>
        <dbReference type="PROSITE" id="PS50853"/>
    </source>
</evidence>
<feature type="domain" description="Ig-like" evidence="7">
    <location>
        <begin position="608"/>
        <end position="696"/>
    </location>
</feature>
<dbReference type="InterPro" id="IPR013783">
    <property type="entry name" value="Ig-like_fold"/>
</dbReference>
<gene>
    <name evidence="9" type="ORF">C0Q70_02651</name>
</gene>
<dbReference type="Pfam" id="PF00041">
    <property type="entry name" value="fn3"/>
    <property type="match status" value="1"/>
</dbReference>
<dbReference type="InterPro" id="IPR003598">
    <property type="entry name" value="Ig_sub2"/>
</dbReference>
<dbReference type="Gene3D" id="3.10.100.10">
    <property type="entry name" value="Mannose-Binding Protein A, subunit A"/>
    <property type="match status" value="1"/>
</dbReference>
<keyword evidence="2" id="KW-0677">Repeat</keyword>
<feature type="domain" description="Ig-like" evidence="7">
    <location>
        <begin position="208"/>
        <end position="300"/>
    </location>
</feature>
<dbReference type="InterPro" id="IPR016186">
    <property type="entry name" value="C-type_lectin-like/link_sf"/>
</dbReference>
<feature type="domain" description="Ig-like" evidence="7">
    <location>
        <begin position="515"/>
        <end position="602"/>
    </location>
</feature>
<evidence type="ECO:0000256" key="4">
    <source>
        <dbReference type="ARBA" id="ARBA00023157"/>
    </source>
</evidence>
<dbReference type="SUPFAM" id="SSF48726">
    <property type="entry name" value="Immunoglobulin"/>
    <property type="match status" value="6"/>
</dbReference>
<name>A0A2T7PQJ7_POMCA</name>
<evidence type="ECO:0000256" key="2">
    <source>
        <dbReference type="ARBA" id="ARBA00022737"/>
    </source>
</evidence>
<dbReference type="InterPro" id="IPR003599">
    <property type="entry name" value="Ig_sub"/>
</dbReference>
<feature type="domain" description="Fibronectin type-III" evidence="8">
    <location>
        <begin position="1114"/>
        <end position="1210"/>
    </location>
</feature>
<dbReference type="SUPFAM" id="SSF56436">
    <property type="entry name" value="C-type lectin-like"/>
    <property type="match status" value="1"/>
</dbReference>
<feature type="domain" description="Ig-like" evidence="7">
    <location>
        <begin position="420"/>
        <end position="508"/>
    </location>
</feature>
<evidence type="ECO:0000313" key="10">
    <source>
        <dbReference type="Proteomes" id="UP000245119"/>
    </source>
</evidence>
<evidence type="ECO:0000313" key="9">
    <source>
        <dbReference type="EMBL" id="PVD35688.1"/>
    </source>
</evidence>
<keyword evidence="10" id="KW-1185">Reference proteome</keyword>
<feature type="domain" description="Fibronectin type-III" evidence="8">
    <location>
        <begin position="907"/>
        <end position="1005"/>
    </location>
</feature>
<dbReference type="Proteomes" id="UP000245119">
    <property type="component" value="Linkage Group LG2"/>
</dbReference>
<dbReference type="PANTHER" id="PTHR44170:SF6">
    <property type="entry name" value="CONTACTIN"/>
    <property type="match status" value="1"/>
</dbReference>
<evidence type="ECO:0000259" key="7">
    <source>
        <dbReference type="PROSITE" id="PS50835"/>
    </source>
</evidence>
<organism evidence="9 10">
    <name type="scientific">Pomacea canaliculata</name>
    <name type="common">Golden apple snail</name>
    <dbReference type="NCBI Taxonomy" id="400727"/>
    <lineage>
        <taxon>Eukaryota</taxon>
        <taxon>Metazoa</taxon>
        <taxon>Spiralia</taxon>
        <taxon>Lophotrochozoa</taxon>
        <taxon>Mollusca</taxon>
        <taxon>Gastropoda</taxon>
        <taxon>Caenogastropoda</taxon>
        <taxon>Architaenioglossa</taxon>
        <taxon>Ampullarioidea</taxon>
        <taxon>Ampullariidae</taxon>
        <taxon>Pomacea</taxon>
    </lineage>
</organism>
<evidence type="ECO:0000256" key="5">
    <source>
        <dbReference type="ARBA" id="ARBA00023180"/>
    </source>
</evidence>
<dbReference type="PROSITE" id="PS50853">
    <property type="entry name" value="FN3"/>
    <property type="match status" value="4"/>
</dbReference>
<dbReference type="SUPFAM" id="SSF49265">
    <property type="entry name" value="Fibronectin type III"/>
    <property type="match status" value="2"/>
</dbReference>
<dbReference type="Pfam" id="PF13927">
    <property type="entry name" value="Ig_3"/>
    <property type="match status" value="5"/>
</dbReference>
<dbReference type="CDD" id="cd00096">
    <property type="entry name" value="Ig"/>
    <property type="match status" value="1"/>
</dbReference>
<dbReference type="SMART" id="SM00409">
    <property type="entry name" value="IG"/>
    <property type="match status" value="6"/>
</dbReference>
<dbReference type="FunFam" id="2.60.40.10:FF:000035">
    <property type="entry name" value="Contactin 1"/>
    <property type="match status" value="1"/>
</dbReference>
<dbReference type="InterPro" id="IPR003961">
    <property type="entry name" value="FN3_dom"/>
</dbReference>
<dbReference type="GO" id="GO:0007411">
    <property type="term" value="P:axon guidance"/>
    <property type="evidence" value="ECO:0007669"/>
    <property type="project" value="TreeGrafter"/>
</dbReference>
<dbReference type="GO" id="GO:0005886">
    <property type="term" value="C:plasma membrane"/>
    <property type="evidence" value="ECO:0007669"/>
    <property type="project" value="TreeGrafter"/>
</dbReference>